<keyword evidence="9" id="KW-0809">Transit peptide</keyword>
<keyword evidence="8" id="KW-0276">Fatty acid metabolism</keyword>
<comment type="function">
    <text evidence="12">Carrier of the growing fatty acid chain in fatty acid biosynthesis.</text>
</comment>
<comment type="similarity">
    <text evidence="2">Belongs to the acyl carrier protein (ACP) family.</text>
</comment>
<sequence length="140" mass="15057">MAASTQSRRTLGAALLGAVLVVACWRSLPFTGAGELQTLEMTFVAGPRIMQRRLRSPMVLLRAASDDTMAKVADIIADQLGVDKVKVTREATLTELGADSLDIVESVMALEEAFDIELPDEETTALKNVGDVANLIEKKL</sequence>
<reference evidence="14" key="1">
    <citation type="submission" date="2021-01" db="EMBL/GenBank/DDBJ databases">
        <authorList>
            <person name="Corre E."/>
            <person name="Pelletier E."/>
            <person name="Niang G."/>
            <person name="Scheremetjew M."/>
            <person name="Finn R."/>
            <person name="Kale V."/>
            <person name="Holt S."/>
            <person name="Cochrane G."/>
            <person name="Meng A."/>
            <person name="Brown T."/>
            <person name="Cohen L."/>
        </authorList>
    </citation>
    <scope>NUCLEOTIDE SEQUENCE</scope>
    <source>
        <strain evidence="14">CCMP3105</strain>
    </source>
</reference>
<dbReference type="NCBIfam" id="TIGR00517">
    <property type="entry name" value="acyl_carrier"/>
    <property type="match status" value="1"/>
</dbReference>
<evidence type="ECO:0000256" key="6">
    <source>
        <dbReference type="ARBA" id="ARBA00022553"/>
    </source>
</evidence>
<keyword evidence="3 12" id="KW-0596">Phosphopantetheine</keyword>
<keyword evidence="11 12" id="KW-0275">Fatty acid biosynthesis</keyword>
<keyword evidence="4 12" id="KW-0444">Lipid biosynthesis</keyword>
<dbReference type="PANTHER" id="PTHR46153:SF2">
    <property type="entry name" value="ACYL CARRIER PROTEIN"/>
    <property type="match status" value="1"/>
</dbReference>
<organism evidence="14">
    <name type="scientific">Alexandrium monilatum</name>
    <dbReference type="NCBI Taxonomy" id="311494"/>
    <lineage>
        <taxon>Eukaryota</taxon>
        <taxon>Sar</taxon>
        <taxon>Alveolata</taxon>
        <taxon>Dinophyceae</taxon>
        <taxon>Gonyaulacales</taxon>
        <taxon>Pyrocystaceae</taxon>
        <taxon>Alexandrium</taxon>
    </lineage>
</organism>
<evidence type="ECO:0000256" key="12">
    <source>
        <dbReference type="RuleBase" id="RU000722"/>
    </source>
</evidence>
<protein>
    <recommendedName>
        <fullName evidence="12">Acyl carrier protein</fullName>
    </recommendedName>
</protein>
<evidence type="ECO:0000256" key="5">
    <source>
        <dbReference type="ARBA" id="ARBA00022528"/>
    </source>
</evidence>
<dbReference type="Gene3D" id="1.10.1200.10">
    <property type="entry name" value="ACP-like"/>
    <property type="match status" value="1"/>
</dbReference>
<evidence type="ECO:0000313" key="14">
    <source>
        <dbReference type="EMBL" id="CAE4651878.1"/>
    </source>
</evidence>
<dbReference type="InterPro" id="IPR044813">
    <property type="entry name" value="ACP_chloroplastic"/>
</dbReference>
<keyword evidence="7" id="KW-0934">Plastid</keyword>
<dbReference type="InterPro" id="IPR009081">
    <property type="entry name" value="PP-bd_ACP"/>
</dbReference>
<dbReference type="EMBL" id="HBNR01075515">
    <property type="protein sequence ID" value="CAE4651878.1"/>
    <property type="molecule type" value="Transcribed_RNA"/>
</dbReference>
<gene>
    <name evidence="14" type="ORF">AMON00008_LOCUS53660</name>
</gene>
<dbReference type="PROSITE" id="PS00012">
    <property type="entry name" value="PHOSPHOPANTETHEINE"/>
    <property type="match status" value="1"/>
</dbReference>
<evidence type="ECO:0000256" key="10">
    <source>
        <dbReference type="ARBA" id="ARBA00023098"/>
    </source>
</evidence>
<dbReference type="PROSITE" id="PS50075">
    <property type="entry name" value="CARRIER"/>
    <property type="match status" value="1"/>
</dbReference>
<evidence type="ECO:0000256" key="4">
    <source>
        <dbReference type="ARBA" id="ARBA00022516"/>
    </source>
</evidence>
<evidence type="ECO:0000259" key="13">
    <source>
        <dbReference type="PROSITE" id="PS50075"/>
    </source>
</evidence>
<evidence type="ECO:0000256" key="2">
    <source>
        <dbReference type="ARBA" id="ARBA00010930"/>
    </source>
</evidence>
<dbReference type="SUPFAM" id="SSF47336">
    <property type="entry name" value="ACP-like"/>
    <property type="match status" value="1"/>
</dbReference>
<keyword evidence="10" id="KW-0443">Lipid metabolism</keyword>
<evidence type="ECO:0000256" key="1">
    <source>
        <dbReference type="ARBA" id="ARBA00004229"/>
    </source>
</evidence>
<evidence type="ECO:0000256" key="11">
    <source>
        <dbReference type="ARBA" id="ARBA00023160"/>
    </source>
</evidence>
<keyword evidence="6" id="KW-0597">Phosphoprotein</keyword>
<keyword evidence="5" id="KW-0150">Chloroplast</keyword>
<dbReference type="Pfam" id="PF00550">
    <property type="entry name" value="PP-binding"/>
    <property type="match status" value="1"/>
</dbReference>
<name>A0A7S4VL27_9DINO</name>
<dbReference type="AlphaFoldDB" id="A0A7S4VL27"/>
<comment type="subcellular location">
    <subcellularLocation>
        <location evidence="1">Plastid</location>
        <location evidence="1">Chloroplast</location>
    </subcellularLocation>
</comment>
<dbReference type="NCBIfam" id="NF002150">
    <property type="entry name" value="PRK00982.1-4"/>
    <property type="match status" value="1"/>
</dbReference>
<dbReference type="InterPro" id="IPR003231">
    <property type="entry name" value="ACP"/>
</dbReference>
<evidence type="ECO:0000256" key="9">
    <source>
        <dbReference type="ARBA" id="ARBA00022946"/>
    </source>
</evidence>
<evidence type="ECO:0000256" key="8">
    <source>
        <dbReference type="ARBA" id="ARBA00022832"/>
    </source>
</evidence>
<accession>A0A7S4VL27</accession>
<dbReference type="NCBIfam" id="NF002148">
    <property type="entry name" value="PRK00982.1-2"/>
    <property type="match status" value="1"/>
</dbReference>
<feature type="domain" description="Carrier" evidence="13">
    <location>
        <begin position="66"/>
        <end position="140"/>
    </location>
</feature>
<dbReference type="InterPro" id="IPR036736">
    <property type="entry name" value="ACP-like_sf"/>
</dbReference>
<dbReference type="PANTHER" id="PTHR46153">
    <property type="entry name" value="ACYL CARRIER PROTEIN"/>
    <property type="match status" value="1"/>
</dbReference>
<dbReference type="GO" id="GO:0000036">
    <property type="term" value="F:acyl carrier activity"/>
    <property type="evidence" value="ECO:0007669"/>
    <property type="project" value="InterPro"/>
</dbReference>
<dbReference type="HAMAP" id="MF_01217">
    <property type="entry name" value="Acyl_carrier"/>
    <property type="match status" value="1"/>
</dbReference>
<dbReference type="InterPro" id="IPR006162">
    <property type="entry name" value="Ppantetheine_attach_site"/>
</dbReference>
<evidence type="ECO:0000256" key="7">
    <source>
        <dbReference type="ARBA" id="ARBA00022640"/>
    </source>
</evidence>
<evidence type="ECO:0000256" key="3">
    <source>
        <dbReference type="ARBA" id="ARBA00022450"/>
    </source>
</evidence>
<proteinExistence type="inferred from homology"/>
<dbReference type="GO" id="GO:0009507">
    <property type="term" value="C:chloroplast"/>
    <property type="evidence" value="ECO:0007669"/>
    <property type="project" value="UniProtKB-SubCell"/>
</dbReference>